<proteinExistence type="predicted"/>
<reference evidence="2 3" key="1">
    <citation type="submission" date="2018-10" db="EMBL/GenBank/DDBJ databases">
        <authorList>
            <person name="Ekblom R."/>
            <person name="Jareborg N."/>
        </authorList>
    </citation>
    <scope>NUCLEOTIDE SEQUENCE [LARGE SCALE GENOMIC DNA]</scope>
    <source>
        <tissue evidence="2">Muscle</tissue>
    </source>
</reference>
<keyword evidence="3" id="KW-1185">Reference proteome</keyword>
<feature type="region of interest" description="Disordered" evidence="1">
    <location>
        <begin position="53"/>
        <end position="75"/>
    </location>
</feature>
<dbReference type="AlphaFoldDB" id="A0A9X9LE87"/>
<comment type="caution">
    <text evidence="2">The sequence shown here is derived from an EMBL/GenBank/DDBJ whole genome shotgun (WGS) entry which is preliminary data.</text>
</comment>
<evidence type="ECO:0000256" key="1">
    <source>
        <dbReference type="SAM" id="MobiDB-lite"/>
    </source>
</evidence>
<gene>
    <name evidence="2" type="ORF">BN2614_LOCUS2</name>
</gene>
<organism evidence="2 3">
    <name type="scientific">Gulo gulo</name>
    <name type="common">Wolverine</name>
    <name type="synonym">Gluton</name>
    <dbReference type="NCBI Taxonomy" id="48420"/>
    <lineage>
        <taxon>Eukaryota</taxon>
        <taxon>Metazoa</taxon>
        <taxon>Chordata</taxon>
        <taxon>Craniata</taxon>
        <taxon>Vertebrata</taxon>
        <taxon>Euteleostomi</taxon>
        <taxon>Mammalia</taxon>
        <taxon>Eutheria</taxon>
        <taxon>Laurasiatheria</taxon>
        <taxon>Carnivora</taxon>
        <taxon>Caniformia</taxon>
        <taxon>Musteloidea</taxon>
        <taxon>Mustelidae</taxon>
        <taxon>Guloninae</taxon>
        <taxon>Gulo</taxon>
    </lineage>
</organism>
<evidence type="ECO:0000313" key="2">
    <source>
        <dbReference type="EMBL" id="VCW66082.1"/>
    </source>
</evidence>
<accession>A0A9X9LE87</accession>
<name>A0A9X9LE87_GULGU</name>
<dbReference type="EMBL" id="CYRY02001445">
    <property type="protein sequence ID" value="VCW66082.1"/>
    <property type="molecule type" value="Genomic_DNA"/>
</dbReference>
<sequence length="75" mass="7910">MVSPRLVAGAELTLLVRLPWGSPEGLLGNRGALEREWRAPALHPALPCPLLLGLTPEQPGTGRKATPEVSPGRLA</sequence>
<dbReference type="Proteomes" id="UP000269945">
    <property type="component" value="Unassembled WGS sequence"/>
</dbReference>
<protein>
    <submittedName>
        <fullName evidence="2">Uncharacterized protein</fullName>
    </submittedName>
</protein>
<evidence type="ECO:0000313" key="3">
    <source>
        <dbReference type="Proteomes" id="UP000269945"/>
    </source>
</evidence>